<gene>
    <name evidence="3" type="ORF">ABS642_00125</name>
</gene>
<evidence type="ECO:0000259" key="2">
    <source>
        <dbReference type="Pfam" id="PF00496"/>
    </source>
</evidence>
<feature type="chain" id="PRO_5043313731" evidence="1">
    <location>
        <begin position="27"/>
        <end position="533"/>
    </location>
</feature>
<protein>
    <submittedName>
        <fullName evidence="3">ABC transporter substrate-binding protein</fullName>
    </submittedName>
</protein>
<reference evidence="3" key="1">
    <citation type="submission" date="2024-06" db="EMBL/GenBank/DDBJ databases">
        <title>Draft genome sequence of Microbacterium sp. strain A8/3-1, isolated from Oxytropis tragacanthoides Fisch. ex DC. Root nodules in the Altai region of Russia.</title>
        <authorList>
            <person name="Sazanova A."/>
            <person name="Guro P."/>
            <person name="Kuznetsova I."/>
            <person name="Belimov A."/>
            <person name="Safronova V."/>
        </authorList>
    </citation>
    <scope>NUCLEOTIDE SEQUENCE</scope>
    <source>
        <strain evidence="3">A8/3-1</strain>
    </source>
</reference>
<evidence type="ECO:0000313" key="3">
    <source>
        <dbReference type="EMBL" id="XBX78534.1"/>
    </source>
</evidence>
<dbReference type="PANTHER" id="PTHR30290">
    <property type="entry name" value="PERIPLASMIC BINDING COMPONENT OF ABC TRANSPORTER"/>
    <property type="match status" value="1"/>
</dbReference>
<dbReference type="EMBL" id="CP158357">
    <property type="protein sequence ID" value="XBX78534.1"/>
    <property type="molecule type" value="Genomic_DNA"/>
</dbReference>
<proteinExistence type="predicted"/>
<dbReference type="GO" id="GO:0042597">
    <property type="term" value="C:periplasmic space"/>
    <property type="evidence" value="ECO:0007669"/>
    <property type="project" value="UniProtKB-ARBA"/>
</dbReference>
<evidence type="ECO:0000256" key="1">
    <source>
        <dbReference type="SAM" id="SignalP"/>
    </source>
</evidence>
<dbReference type="AlphaFoldDB" id="A0AAU7VXS5"/>
<name>A0AAU7VXS5_9MICO</name>
<dbReference type="Pfam" id="PF00496">
    <property type="entry name" value="SBP_bac_5"/>
    <property type="match status" value="1"/>
</dbReference>
<dbReference type="SUPFAM" id="SSF53850">
    <property type="entry name" value="Periplasmic binding protein-like II"/>
    <property type="match status" value="1"/>
</dbReference>
<sequence length="533" mass="55807">MNARMRSRAVIAAVAGVTALVLTSCAGPAASNQGDTGVLAEGKTFVSIIPTDPGSLDPLVTAMSYARSIDRFLYSRLIEMQTDGSIAAGLAEKWESDTTSATFTLREGLTCEDGTPLTATDVAANISYIGDEANGSPMVGQQVQAGTVAVGDDATRTVTVESGRPDAFLLENVGSIAIVCGNVLDDPDALAKGEGATGMFTMTEIVPNSQYTLTRREDFTWGPGDWDPKQAGLPEKVVFRIVPNETTATNLILSGEANAAVVLGPDKRRLDDAGMFRTDLPVAAGQVIFNQAEGRPTADQAVREALVQALDLDQLRQILTGGEGTASKSLVTISPNPCRAELVEEFLPKADPEAAAEALDDAGWTMGSDGVREKDGERLALHLLFSSLQGDAGGAAAELIQATWKELGVDLSMKGADVPAISETLFATGDWDVSAVPISVSLPNMLIPFYSGPTPPNGTNFASIDDAAYTAAVTAASDKTGAEGCDDWNTAEKALLSSTTVVPYADQLTGTYGYKATFIENDGIDPASIRMYE</sequence>
<dbReference type="RefSeq" id="WP_350351789.1">
    <property type="nucleotide sequence ID" value="NZ_CP158357.1"/>
</dbReference>
<dbReference type="InterPro" id="IPR039424">
    <property type="entry name" value="SBP_5"/>
</dbReference>
<dbReference type="GO" id="GO:1904680">
    <property type="term" value="F:peptide transmembrane transporter activity"/>
    <property type="evidence" value="ECO:0007669"/>
    <property type="project" value="TreeGrafter"/>
</dbReference>
<dbReference type="Gene3D" id="3.10.105.10">
    <property type="entry name" value="Dipeptide-binding Protein, Domain 3"/>
    <property type="match status" value="1"/>
</dbReference>
<dbReference type="InterPro" id="IPR030678">
    <property type="entry name" value="Peptide/Ni-bd"/>
</dbReference>
<dbReference type="GO" id="GO:0015833">
    <property type="term" value="P:peptide transport"/>
    <property type="evidence" value="ECO:0007669"/>
    <property type="project" value="TreeGrafter"/>
</dbReference>
<feature type="signal peptide" evidence="1">
    <location>
        <begin position="1"/>
        <end position="26"/>
    </location>
</feature>
<keyword evidence="1" id="KW-0732">Signal</keyword>
<dbReference type="InterPro" id="IPR000914">
    <property type="entry name" value="SBP_5_dom"/>
</dbReference>
<accession>A0AAU7VXS5</accession>
<dbReference type="PIRSF" id="PIRSF002741">
    <property type="entry name" value="MppA"/>
    <property type="match status" value="1"/>
</dbReference>
<dbReference type="PROSITE" id="PS51257">
    <property type="entry name" value="PROKAR_LIPOPROTEIN"/>
    <property type="match status" value="1"/>
</dbReference>
<dbReference type="Gene3D" id="3.40.190.10">
    <property type="entry name" value="Periplasmic binding protein-like II"/>
    <property type="match status" value="1"/>
</dbReference>
<feature type="domain" description="Solute-binding protein family 5" evidence="2">
    <location>
        <begin position="87"/>
        <end position="442"/>
    </location>
</feature>
<organism evidence="3">
    <name type="scientific">Microbacterium sp. A8/3-1</name>
    <dbReference type="NCBI Taxonomy" id="3160749"/>
    <lineage>
        <taxon>Bacteria</taxon>
        <taxon>Bacillati</taxon>
        <taxon>Actinomycetota</taxon>
        <taxon>Actinomycetes</taxon>
        <taxon>Micrococcales</taxon>
        <taxon>Microbacteriaceae</taxon>
        <taxon>Microbacterium</taxon>
    </lineage>
</organism>
<dbReference type="GO" id="GO:0043190">
    <property type="term" value="C:ATP-binding cassette (ABC) transporter complex"/>
    <property type="evidence" value="ECO:0007669"/>
    <property type="project" value="InterPro"/>
</dbReference>